<organism evidence="1 2">
    <name type="scientific">Desulfomicrobium macestii</name>
    <dbReference type="NCBI Taxonomy" id="90731"/>
    <lineage>
        <taxon>Bacteria</taxon>
        <taxon>Pseudomonadati</taxon>
        <taxon>Thermodesulfobacteriota</taxon>
        <taxon>Desulfovibrionia</taxon>
        <taxon>Desulfovibrionales</taxon>
        <taxon>Desulfomicrobiaceae</taxon>
        <taxon>Desulfomicrobium</taxon>
    </lineage>
</organism>
<comment type="caution">
    <text evidence="1">The sequence shown here is derived from an EMBL/GenBank/DDBJ whole genome shotgun (WGS) entry which is preliminary data.</text>
</comment>
<evidence type="ECO:0000313" key="2">
    <source>
        <dbReference type="Proteomes" id="UP000639010"/>
    </source>
</evidence>
<reference evidence="1 2" key="1">
    <citation type="submission" date="2020-10" db="EMBL/GenBank/DDBJ databases">
        <title>Genomic Encyclopedia of Type Strains, Phase IV (KMG-IV): sequencing the most valuable type-strain genomes for metagenomic binning, comparative biology and taxonomic classification.</title>
        <authorList>
            <person name="Goeker M."/>
        </authorList>
    </citation>
    <scope>NUCLEOTIDE SEQUENCE [LARGE SCALE GENOMIC DNA]</scope>
    <source>
        <strain evidence="1 2">DSM 4194</strain>
    </source>
</reference>
<protein>
    <recommendedName>
        <fullName evidence="3">Mobilization protein</fullName>
    </recommendedName>
</protein>
<proteinExistence type="predicted"/>
<sequence>MSSKIPTRRRKQKRDKEISIAVNADEKALITAAAQERNMPVATFLRNLLLADEVKLEKPKDPPKRPCRSVPKADPVLIQNVVMVGNRLNQLARWAELNMDRVDALSILIELNAVQNVLSKFVCGEIVEDAA</sequence>
<dbReference type="Pfam" id="PF21983">
    <property type="entry name" value="NikA-like"/>
    <property type="match status" value="1"/>
</dbReference>
<evidence type="ECO:0008006" key="3">
    <source>
        <dbReference type="Google" id="ProtNLM"/>
    </source>
</evidence>
<accession>A0ABR9H8F0</accession>
<evidence type="ECO:0000313" key="1">
    <source>
        <dbReference type="EMBL" id="MBE1426950.1"/>
    </source>
</evidence>
<dbReference type="InterPro" id="IPR053842">
    <property type="entry name" value="NikA-like"/>
</dbReference>
<dbReference type="EMBL" id="JADBGG010000039">
    <property type="protein sequence ID" value="MBE1426950.1"/>
    <property type="molecule type" value="Genomic_DNA"/>
</dbReference>
<name>A0ABR9H8F0_9BACT</name>
<gene>
    <name evidence="1" type="ORF">H4684_003634</name>
</gene>
<dbReference type="RefSeq" id="WP_192624788.1">
    <property type="nucleotide sequence ID" value="NZ_JADBGG010000039.1"/>
</dbReference>
<dbReference type="Proteomes" id="UP000639010">
    <property type="component" value="Unassembled WGS sequence"/>
</dbReference>
<keyword evidence="2" id="KW-1185">Reference proteome</keyword>